<evidence type="ECO:0000313" key="3">
    <source>
        <dbReference type="EMBL" id="KAH0961690.1"/>
    </source>
</evidence>
<dbReference type="CDD" id="cd08701">
    <property type="entry name" value="FMT_C_HypX"/>
    <property type="match status" value="1"/>
</dbReference>
<feature type="domain" description="Formyl transferase C-terminal" evidence="2">
    <location>
        <begin position="249"/>
        <end position="328"/>
    </location>
</feature>
<proteinExistence type="predicted"/>
<sequence length="759" mass="82569">MRILFLCTAHNSLSQRLSLALSRDHSVTVEYALSEAIMVEAVDLVKPHLVICPFLTTRVPQQVYNHYLTLIMHPGPPGDAGPSALDWLLMGDDGNETDSDRLLLNDAFNASGRSYWGVTVLQAVKEFDAGPVWAFDQFPININEPGLTKSSLYRGPITQAAVSAVITAIGRIEAAARLKATILGEPLSPPHSPACDGGSLSLHHSLYTNLIANQAFGRLCVSSTQPFKGGQTHRRPLLKASQREFDPQRHSAAEISRRLRSSDSQPGCLSTIFGPRLYLYGGIVEDVTFSLAANGILPGSIVACRDEAVCIASCDGKGVWVTHVRRVKTKSDAALWPKVPAVSGLTGLGCSTEPVMHPDWLLSHSPPTFGTRWCQARHGTHQEIWVDFVCESMGVVAYVHFDFYNGAMSTKQCRRLSAALDHVLSGSQRPSSRRLAALVLMGGRSYFSNGIHLNVIEAAADPAQESWHNINAINDIVECILCQFPGRGIATLAAIRGNCAAGGVALATACDTVLAGENVVLNPAYRALGLHGSEFHSLSYPARCGADGAAHVLRSMTPLSAVDASRLGLVDHVLAGSDTVLDAAIRDRVQALLSSSRELASWKQNVDVSPAALVQIRATELAQMAMDFWSARSLRYHQRRHDFVCKTRSCSTPLRFASHRRSPGMLDEEEDDRFDSVQFFEQKARQGVIRDLSVQMARLINDFSQMGFDETHRWAHGSATPATTLKSLVNSPPLDKSDESGQGAERYSSEPSFPCYYSV</sequence>
<evidence type="ECO:0000256" key="1">
    <source>
        <dbReference type="SAM" id="MobiDB-lite"/>
    </source>
</evidence>
<dbReference type="InterPro" id="IPR029045">
    <property type="entry name" value="ClpP/crotonase-like_dom_sf"/>
</dbReference>
<evidence type="ECO:0000313" key="4">
    <source>
        <dbReference type="Proteomes" id="UP000824596"/>
    </source>
</evidence>
<dbReference type="GO" id="GO:0003824">
    <property type="term" value="F:catalytic activity"/>
    <property type="evidence" value="ECO:0007669"/>
    <property type="project" value="InterPro"/>
</dbReference>
<dbReference type="InterPro" id="IPR005793">
    <property type="entry name" value="Formyl_trans_C"/>
</dbReference>
<gene>
    <name evidence="3" type="ORF">HRG_07768</name>
</gene>
<dbReference type="PANTHER" id="PTHR43388:SF1">
    <property type="entry name" value="HYDROGENASE MATURATION FACTOR HOXX"/>
    <property type="match status" value="1"/>
</dbReference>
<dbReference type="PANTHER" id="PTHR43388">
    <property type="entry name" value="HYDROGENASE MATURATION FACTOR HOXX"/>
    <property type="match status" value="1"/>
</dbReference>
<dbReference type="InterPro" id="IPR011034">
    <property type="entry name" value="Formyl_transferase-like_C_sf"/>
</dbReference>
<dbReference type="Pfam" id="PF02911">
    <property type="entry name" value="Formyl_trans_C"/>
    <property type="match status" value="1"/>
</dbReference>
<keyword evidence="4" id="KW-1185">Reference proteome</keyword>
<feature type="region of interest" description="Disordered" evidence="1">
    <location>
        <begin position="724"/>
        <end position="759"/>
    </location>
</feature>
<dbReference type="InterPro" id="IPR036477">
    <property type="entry name" value="Formyl_transf_N_sf"/>
</dbReference>
<dbReference type="Pfam" id="PF00378">
    <property type="entry name" value="ECH_1"/>
    <property type="match status" value="1"/>
</dbReference>
<dbReference type="AlphaFoldDB" id="A0A9P8MUW8"/>
<organism evidence="3 4">
    <name type="scientific">Hirsutella rhossiliensis</name>
    <dbReference type="NCBI Taxonomy" id="111463"/>
    <lineage>
        <taxon>Eukaryota</taxon>
        <taxon>Fungi</taxon>
        <taxon>Dikarya</taxon>
        <taxon>Ascomycota</taxon>
        <taxon>Pezizomycotina</taxon>
        <taxon>Sordariomycetes</taxon>
        <taxon>Hypocreomycetidae</taxon>
        <taxon>Hypocreales</taxon>
        <taxon>Ophiocordycipitaceae</taxon>
        <taxon>Hirsutella</taxon>
    </lineage>
</organism>
<dbReference type="OrthoDB" id="5126881at2759"/>
<dbReference type="Proteomes" id="UP000824596">
    <property type="component" value="Unassembled WGS sequence"/>
</dbReference>
<reference evidence="3" key="1">
    <citation type="submission" date="2021-09" db="EMBL/GenBank/DDBJ databases">
        <title>A high-quality genome of the endoparasitic fungus Hirsutella rhossiliensis with a comparison of Hirsutella genomes reveals transposable elements contributing to genome size variation.</title>
        <authorList>
            <person name="Lin R."/>
            <person name="Jiao Y."/>
            <person name="Sun X."/>
            <person name="Ling J."/>
            <person name="Xie B."/>
            <person name="Cheng X."/>
        </authorList>
    </citation>
    <scope>NUCLEOTIDE SEQUENCE</scope>
    <source>
        <strain evidence="3">HR02</strain>
    </source>
</reference>
<dbReference type="SUPFAM" id="SSF50486">
    <property type="entry name" value="FMT C-terminal domain-like"/>
    <property type="match status" value="1"/>
</dbReference>
<name>A0A9P8MUW8_9HYPO</name>
<dbReference type="GeneID" id="68356897"/>
<dbReference type="InterPro" id="IPR047180">
    <property type="entry name" value="HoxX-like"/>
</dbReference>
<protein>
    <submittedName>
        <fullName evidence="3">Enoyl-CoA hydratase/isomerase domain-containing protein</fullName>
    </submittedName>
</protein>
<comment type="caution">
    <text evidence="3">The sequence shown here is derived from an EMBL/GenBank/DDBJ whole genome shotgun (WGS) entry which is preliminary data.</text>
</comment>
<evidence type="ECO:0000259" key="2">
    <source>
        <dbReference type="Pfam" id="PF02911"/>
    </source>
</evidence>
<dbReference type="EMBL" id="JAIZPD010000008">
    <property type="protein sequence ID" value="KAH0961690.1"/>
    <property type="molecule type" value="Genomic_DNA"/>
</dbReference>
<dbReference type="Gene3D" id="3.40.50.12230">
    <property type="match status" value="1"/>
</dbReference>
<dbReference type="SUPFAM" id="SSF53328">
    <property type="entry name" value="Formyltransferase"/>
    <property type="match status" value="1"/>
</dbReference>
<accession>A0A9P8MUW8</accession>
<dbReference type="SUPFAM" id="SSF52096">
    <property type="entry name" value="ClpP/crotonase"/>
    <property type="match status" value="1"/>
</dbReference>
<dbReference type="CDD" id="cd08650">
    <property type="entry name" value="FMT_core_HypX_N"/>
    <property type="match status" value="1"/>
</dbReference>
<dbReference type="Gene3D" id="3.90.226.10">
    <property type="entry name" value="2-enoyl-CoA Hydratase, Chain A, domain 1"/>
    <property type="match status" value="1"/>
</dbReference>
<dbReference type="RefSeq" id="XP_044719203.1">
    <property type="nucleotide sequence ID" value="XM_044866239.1"/>
</dbReference>
<dbReference type="InterPro" id="IPR001753">
    <property type="entry name" value="Enoyl-CoA_hydra/iso"/>
</dbReference>
<dbReference type="CDD" id="cd06558">
    <property type="entry name" value="crotonase-like"/>
    <property type="match status" value="1"/>
</dbReference>